<comment type="similarity">
    <text evidence="2">Belongs to the TonB-dependent receptor family.</text>
</comment>
<proteinExistence type="inferred from homology"/>
<evidence type="ECO:0000256" key="2">
    <source>
        <dbReference type="PROSITE-ProRule" id="PRU01360"/>
    </source>
</evidence>
<keyword evidence="2" id="KW-0472">Membrane</keyword>
<evidence type="ECO:0000256" key="1">
    <source>
        <dbReference type="ARBA" id="ARBA00022729"/>
    </source>
</evidence>
<accession>A0A271IY31</accession>
<dbReference type="PROSITE" id="PS52016">
    <property type="entry name" value="TONB_DEPENDENT_REC_3"/>
    <property type="match status" value="1"/>
</dbReference>
<dbReference type="Pfam" id="PF07715">
    <property type="entry name" value="Plug"/>
    <property type="match status" value="1"/>
</dbReference>
<feature type="domain" description="TonB-dependent receptor plug" evidence="3">
    <location>
        <begin position="29"/>
        <end position="129"/>
    </location>
</feature>
<sequence>MRHVVLALVALVIAGCGPGNGVRDRSDPNVVEGEDIERRSLQRIEQMLRGQVAGVQVEQRGGSLVIRIRGAETFGISNADPLFVVDGYPIPLGADGALDGLNPRDVESIRVLKNASETAIYGARGANGVILITTLRPPQVSDDDS</sequence>
<dbReference type="GO" id="GO:0044718">
    <property type="term" value="P:siderophore transmembrane transport"/>
    <property type="evidence" value="ECO:0007669"/>
    <property type="project" value="TreeGrafter"/>
</dbReference>
<reference evidence="4 5" key="1">
    <citation type="submission" date="2016-11" db="EMBL/GenBank/DDBJ databases">
        <title>Study of marine rhodopsin-containing bacteria.</title>
        <authorList>
            <person name="Yoshizawa S."/>
            <person name="Kumagai Y."/>
            <person name="Kogure K."/>
        </authorList>
    </citation>
    <scope>NUCLEOTIDE SEQUENCE [LARGE SCALE GENOMIC DNA]</scope>
    <source>
        <strain evidence="4 5">SAORIC-28</strain>
    </source>
</reference>
<dbReference type="OrthoDB" id="9768177at2"/>
<keyword evidence="1" id="KW-0732">Signal</keyword>
<dbReference type="PROSITE" id="PS51257">
    <property type="entry name" value="PROKAR_LIPOPROTEIN"/>
    <property type="match status" value="1"/>
</dbReference>
<name>A0A271IY31_9BACT</name>
<evidence type="ECO:0000259" key="3">
    <source>
        <dbReference type="Pfam" id="PF07715"/>
    </source>
</evidence>
<dbReference type="RefSeq" id="WP_095509064.1">
    <property type="nucleotide sequence ID" value="NZ_MQWD01000001.1"/>
</dbReference>
<organism evidence="4 5">
    <name type="scientific">Rubrivirga marina</name>
    <dbReference type="NCBI Taxonomy" id="1196024"/>
    <lineage>
        <taxon>Bacteria</taxon>
        <taxon>Pseudomonadati</taxon>
        <taxon>Rhodothermota</taxon>
        <taxon>Rhodothermia</taxon>
        <taxon>Rhodothermales</taxon>
        <taxon>Rubricoccaceae</taxon>
        <taxon>Rubrivirga</taxon>
    </lineage>
</organism>
<dbReference type="NCBIfam" id="TIGR04057">
    <property type="entry name" value="SusC_RagA_signa"/>
    <property type="match status" value="1"/>
</dbReference>
<dbReference type="GO" id="GO:0015344">
    <property type="term" value="F:siderophore uptake transmembrane transporter activity"/>
    <property type="evidence" value="ECO:0007669"/>
    <property type="project" value="TreeGrafter"/>
</dbReference>
<dbReference type="InterPro" id="IPR039426">
    <property type="entry name" value="TonB-dep_rcpt-like"/>
</dbReference>
<keyword evidence="2" id="KW-1134">Transmembrane beta strand</keyword>
<keyword evidence="2" id="KW-0998">Cell outer membrane</keyword>
<dbReference type="InterPro" id="IPR037066">
    <property type="entry name" value="Plug_dom_sf"/>
</dbReference>
<dbReference type="SUPFAM" id="SSF56935">
    <property type="entry name" value="Porins"/>
    <property type="match status" value="1"/>
</dbReference>
<dbReference type="InterPro" id="IPR023997">
    <property type="entry name" value="TonB-dep_OMP_SusC/RagA_CS"/>
</dbReference>
<evidence type="ECO:0000313" key="4">
    <source>
        <dbReference type="EMBL" id="PAP75429.1"/>
    </source>
</evidence>
<evidence type="ECO:0000313" key="5">
    <source>
        <dbReference type="Proteomes" id="UP000216339"/>
    </source>
</evidence>
<dbReference type="GO" id="GO:0009279">
    <property type="term" value="C:cell outer membrane"/>
    <property type="evidence" value="ECO:0007669"/>
    <property type="project" value="UniProtKB-SubCell"/>
</dbReference>
<comment type="subcellular location">
    <subcellularLocation>
        <location evidence="2">Cell outer membrane</location>
        <topology evidence="2">Multi-pass membrane protein</topology>
    </subcellularLocation>
</comment>
<protein>
    <recommendedName>
        <fullName evidence="3">TonB-dependent receptor plug domain-containing protein</fullName>
    </recommendedName>
</protein>
<keyword evidence="2" id="KW-0813">Transport</keyword>
<keyword evidence="5" id="KW-1185">Reference proteome</keyword>
<dbReference type="Proteomes" id="UP000216339">
    <property type="component" value="Unassembled WGS sequence"/>
</dbReference>
<dbReference type="PANTHER" id="PTHR30069:SF29">
    <property type="entry name" value="HEMOGLOBIN AND HEMOGLOBIN-HAPTOGLOBIN-BINDING PROTEIN 1-RELATED"/>
    <property type="match status" value="1"/>
</dbReference>
<dbReference type="AlphaFoldDB" id="A0A271IY31"/>
<dbReference type="Gene3D" id="2.170.130.10">
    <property type="entry name" value="TonB-dependent receptor, plug domain"/>
    <property type="match status" value="1"/>
</dbReference>
<comment type="caution">
    <text evidence="4">The sequence shown here is derived from an EMBL/GenBank/DDBJ whole genome shotgun (WGS) entry which is preliminary data.</text>
</comment>
<dbReference type="InterPro" id="IPR012910">
    <property type="entry name" value="Plug_dom"/>
</dbReference>
<gene>
    <name evidence="4" type="ORF">BSZ37_02705</name>
</gene>
<dbReference type="PANTHER" id="PTHR30069">
    <property type="entry name" value="TONB-DEPENDENT OUTER MEMBRANE RECEPTOR"/>
    <property type="match status" value="1"/>
</dbReference>
<dbReference type="EMBL" id="MQWD01000001">
    <property type="protein sequence ID" value="PAP75429.1"/>
    <property type="molecule type" value="Genomic_DNA"/>
</dbReference>
<keyword evidence="2" id="KW-0812">Transmembrane</keyword>